<protein>
    <submittedName>
        <fullName evidence="2">Uncharacterized protein</fullName>
    </submittedName>
</protein>
<reference evidence="2 3" key="1">
    <citation type="journal article" date="2023" name="Mol. Biol. Evol.">
        <title>Genomics of Secondarily Temperate Adaptation in the Only Non-Antarctic Icefish.</title>
        <authorList>
            <person name="Rivera-Colon A.G."/>
            <person name="Rayamajhi N."/>
            <person name="Minhas B.F."/>
            <person name="Madrigal G."/>
            <person name="Bilyk K.T."/>
            <person name="Yoon V."/>
            <person name="Hune M."/>
            <person name="Gregory S."/>
            <person name="Cheng C.H.C."/>
            <person name="Catchen J.M."/>
        </authorList>
    </citation>
    <scope>NUCLEOTIDE SEQUENCE [LARGE SCALE GENOMIC DNA]</scope>
    <source>
        <strain evidence="2">JC2023a</strain>
    </source>
</reference>
<gene>
    <name evidence="2" type="ORF">CesoFtcFv8_012085</name>
</gene>
<dbReference type="EMBL" id="JAULUE010002055">
    <property type="protein sequence ID" value="KAK5891625.1"/>
    <property type="molecule type" value="Genomic_DNA"/>
</dbReference>
<proteinExistence type="predicted"/>
<sequence length="215" mass="24345">MEEARDEVSRILLTLEERELISLCEHLKCNAPVGGFASKTRRTLNRLVETTLDEIEEDEESAESYQQYLQHVLSYLASLKPTPGETEAEIVIQETSELEKLKMQYQKLQQQMEEEIGALEEKIKRKTQAAGDDTSSRRRHNQQEETQAAGGDTAAEETQAQEETQAAGGDTSSRRRHCACQRDRKGRGHKDCHHSTNQTSRGDAEAGVPDNWTDW</sequence>
<feature type="compositionally biased region" description="Low complexity" evidence="1">
    <location>
        <begin position="156"/>
        <end position="167"/>
    </location>
</feature>
<feature type="region of interest" description="Disordered" evidence="1">
    <location>
        <begin position="125"/>
        <end position="215"/>
    </location>
</feature>
<comment type="caution">
    <text evidence="2">The sequence shown here is derived from an EMBL/GenBank/DDBJ whole genome shotgun (WGS) entry which is preliminary data.</text>
</comment>
<dbReference type="Proteomes" id="UP001335648">
    <property type="component" value="Unassembled WGS sequence"/>
</dbReference>
<evidence type="ECO:0000313" key="3">
    <source>
        <dbReference type="Proteomes" id="UP001335648"/>
    </source>
</evidence>
<feature type="compositionally biased region" description="Basic residues" evidence="1">
    <location>
        <begin position="174"/>
        <end position="192"/>
    </location>
</feature>
<keyword evidence="3" id="KW-1185">Reference proteome</keyword>
<name>A0AAN8BUA7_9TELE</name>
<evidence type="ECO:0000256" key="1">
    <source>
        <dbReference type="SAM" id="MobiDB-lite"/>
    </source>
</evidence>
<dbReference type="AlphaFoldDB" id="A0AAN8BUA7"/>
<accession>A0AAN8BUA7</accession>
<organism evidence="2 3">
    <name type="scientific">Champsocephalus esox</name>
    <name type="common">pike icefish</name>
    <dbReference type="NCBI Taxonomy" id="159716"/>
    <lineage>
        <taxon>Eukaryota</taxon>
        <taxon>Metazoa</taxon>
        <taxon>Chordata</taxon>
        <taxon>Craniata</taxon>
        <taxon>Vertebrata</taxon>
        <taxon>Euteleostomi</taxon>
        <taxon>Actinopterygii</taxon>
        <taxon>Neopterygii</taxon>
        <taxon>Teleostei</taxon>
        <taxon>Neoteleostei</taxon>
        <taxon>Acanthomorphata</taxon>
        <taxon>Eupercaria</taxon>
        <taxon>Perciformes</taxon>
        <taxon>Notothenioidei</taxon>
        <taxon>Channichthyidae</taxon>
        <taxon>Champsocephalus</taxon>
    </lineage>
</organism>
<evidence type="ECO:0000313" key="2">
    <source>
        <dbReference type="EMBL" id="KAK5891625.1"/>
    </source>
</evidence>